<protein>
    <submittedName>
        <fullName evidence="1">Uncharacterized protein</fullName>
    </submittedName>
</protein>
<dbReference type="EMBL" id="HBUF01265161">
    <property type="protein sequence ID" value="CAG6683941.1"/>
    <property type="molecule type" value="Transcribed_RNA"/>
</dbReference>
<accession>A0A8D8TBI6</accession>
<sequence>MTAFFNLTCIEPGYISKPQGNQPSTGTNALAVGHYHQLTAETAGFIPHQCTPSFPSYISDSVGTFPIFSHQARRFELRTDVDGLKSSLDDLINLCMTRIPSRVLATPQTMMTKRVNFLTTCTLMGSTQRTTKPKPDTDTHCIIIQQSSQVRTRNGVEPSTREWILKKFESFSSPVYIQTHTYTTPWSNPTFLVSGGYDSSRNLNIQIRPKGKC</sequence>
<name>A0A8D8TBI6_9HEMI</name>
<dbReference type="AlphaFoldDB" id="A0A8D8TBI6"/>
<reference evidence="1" key="1">
    <citation type="submission" date="2021-05" db="EMBL/GenBank/DDBJ databases">
        <authorList>
            <person name="Alioto T."/>
            <person name="Alioto T."/>
            <person name="Gomez Garrido J."/>
        </authorList>
    </citation>
    <scope>NUCLEOTIDE SEQUENCE</scope>
</reference>
<proteinExistence type="predicted"/>
<organism evidence="1">
    <name type="scientific">Cacopsylla melanoneura</name>
    <dbReference type="NCBI Taxonomy" id="428564"/>
    <lineage>
        <taxon>Eukaryota</taxon>
        <taxon>Metazoa</taxon>
        <taxon>Ecdysozoa</taxon>
        <taxon>Arthropoda</taxon>
        <taxon>Hexapoda</taxon>
        <taxon>Insecta</taxon>
        <taxon>Pterygota</taxon>
        <taxon>Neoptera</taxon>
        <taxon>Paraneoptera</taxon>
        <taxon>Hemiptera</taxon>
        <taxon>Sternorrhyncha</taxon>
        <taxon>Psylloidea</taxon>
        <taxon>Psyllidae</taxon>
        <taxon>Psyllinae</taxon>
        <taxon>Cacopsylla</taxon>
    </lineage>
</organism>
<evidence type="ECO:0000313" key="1">
    <source>
        <dbReference type="EMBL" id="CAG6683941.1"/>
    </source>
</evidence>